<dbReference type="GO" id="GO:1990519">
    <property type="term" value="P:pyrimidine nucleotide import into mitochondrion"/>
    <property type="evidence" value="ECO:0007669"/>
    <property type="project" value="TreeGrafter"/>
</dbReference>
<dbReference type="GO" id="GO:0005743">
    <property type="term" value="C:mitochondrial inner membrane"/>
    <property type="evidence" value="ECO:0007669"/>
    <property type="project" value="UniProtKB-SubCell"/>
</dbReference>
<protein>
    <submittedName>
        <fullName evidence="13">Mitochondrial carrier UCP-like,Mitochondrial carrier domain,Mitochondrial substrate/solute carrier</fullName>
    </submittedName>
</protein>
<dbReference type="PROSITE" id="PS50920">
    <property type="entry name" value="SOLCAR"/>
    <property type="match status" value="3"/>
</dbReference>
<dbReference type="FunFam" id="1.50.40.10:FF:000028">
    <property type="entry name" value="Solute carrier family 25 member 33"/>
    <property type="match status" value="1"/>
</dbReference>
<reference evidence="13 14" key="1">
    <citation type="submission" date="2019-08" db="EMBL/GenBank/DDBJ databases">
        <authorList>
            <person name="Alioto T."/>
            <person name="Alioto T."/>
            <person name="Gomez Garrido J."/>
        </authorList>
    </citation>
    <scope>NUCLEOTIDE SEQUENCE [LARGE SCALE GENOMIC DNA]</scope>
</reference>
<evidence type="ECO:0000256" key="3">
    <source>
        <dbReference type="ARBA" id="ARBA00022448"/>
    </source>
</evidence>
<dbReference type="Proteomes" id="UP000325440">
    <property type="component" value="Unassembled WGS sequence"/>
</dbReference>
<keyword evidence="9 10" id="KW-0472">Membrane</keyword>
<keyword evidence="8" id="KW-0496">Mitochondrion</keyword>
<dbReference type="SUPFAM" id="SSF103506">
    <property type="entry name" value="Mitochondrial carrier"/>
    <property type="match status" value="1"/>
</dbReference>
<dbReference type="PANTHER" id="PTHR45829:SF4">
    <property type="entry name" value="MITOCHONDRIAL CARRIER PROTEIN RIM2"/>
    <property type="match status" value="1"/>
</dbReference>
<feature type="repeat" description="Solcar" evidence="10">
    <location>
        <begin position="302"/>
        <end position="388"/>
    </location>
</feature>
<evidence type="ECO:0000256" key="11">
    <source>
        <dbReference type="RuleBase" id="RU000488"/>
    </source>
</evidence>
<feature type="repeat" description="Solcar" evidence="10">
    <location>
        <begin position="147"/>
        <end position="294"/>
    </location>
</feature>
<evidence type="ECO:0000256" key="10">
    <source>
        <dbReference type="PROSITE-ProRule" id="PRU00282"/>
    </source>
</evidence>
<dbReference type="PANTHER" id="PTHR45829">
    <property type="entry name" value="MITOCHONDRIAL CARRIER PROTEIN RIM2"/>
    <property type="match status" value="1"/>
</dbReference>
<comment type="subcellular location">
    <subcellularLocation>
        <location evidence="1">Mitochondrion inner membrane</location>
        <topology evidence="1">Multi-pass membrane protein</topology>
    </subcellularLocation>
</comment>
<proteinExistence type="inferred from homology"/>
<evidence type="ECO:0000256" key="9">
    <source>
        <dbReference type="ARBA" id="ARBA00023136"/>
    </source>
</evidence>
<keyword evidence="7" id="KW-1133">Transmembrane helix</keyword>
<evidence type="ECO:0000256" key="7">
    <source>
        <dbReference type="ARBA" id="ARBA00022989"/>
    </source>
</evidence>
<organism evidence="13 14">
    <name type="scientific">Cinara cedri</name>
    <dbReference type="NCBI Taxonomy" id="506608"/>
    <lineage>
        <taxon>Eukaryota</taxon>
        <taxon>Metazoa</taxon>
        <taxon>Ecdysozoa</taxon>
        <taxon>Arthropoda</taxon>
        <taxon>Hexapoda</taxon>
        <taxon>Insecta</taxon>
        <taxon>Pterygota</taxon>
        <taxon>Neoptera</taxon>
        <taxon>Paraneoptera</taxon>
        <taxon>Hemiptera</taxon>
        <taxon>Sternorrhyncha</taxon>
        <taxon>Aphidomorpha</taxon>
        <taxon>Aphidoidea</taxon>
        <taxon>Aphididae</taxon>
        <taxon>Lachninae</taxon>
        <taxon>Cinara</taxon>
    </lineage>
</organism>
<dbReference type="InterPro" id="IPR002067">
    <property type="entry name" value="MCP"/>
</dbReference>
<sequence>MNNNNNMFRKNKEKNDLALGDVDENGVNDPSSVSILSSMLLHSEAQGGKSLCHEGMVHGTTESDRETEPTDIFRKMIRTREMTTIQKSTSGISGRIFTFSTVVTLVSAYQLVKAAVFADVRSLDRASHRTARPYSRFRNICVRTDVRRTVVSPLLLLLAGTTGAVITCPLEVVKTRLQSSSSFGATRYDYLPRIASEDGGRNRMTCKTISSLQRRRYNTLSGAGGRHSSTQILTFSQCGVGGQTTKSMGLVQCLRHIVQTEGPKALFKGLVPNIVGVAPSRAIYFGAYAQSKKFFNTVLNPDTPIVHVLSASFAGFASCSATNPIWLVKTRLQLDLNKNGKRLTAGQCIRRIYRTGGIKGFYKGITASYFGISETVVHFVIYEAIKARLVAARVGLNDPEDNTKSSKDFLEFMMAGAVSKTVASCIAYPHEVARTRLREEGTKYRSFFQTLLTVYNEEGPRGLYRGLATQLVRQIPNTAIMMATYEAAVYVMTTYYCPNEAVFYEDSDDRYE</sequence>
<accession>A0A5E4M2I2</accession>
<dbReference type="InterPro" id="IPR018108">
    <property type="entry name" value="MCP_transmembrane"/>
</dbReference>
<evidence type="ECO:0000256" key="5">
    <source>
        <dbReference type="ARBA" id="ARBA00022737"/>
    </source>
</evidence>
<dbReference type="PRINTS" id="PR00784">
    <property type="entry name" value="MTUNCOUPLING"/>
</dbReference>
<keyword evidence="6" id="KW-0999">Mitochondrion inner membrane</keyword>
<dbReference type="OrthoDB" id="269120at2759"/>
<name>A0A5E4M2I2_9HEMI</name>
<dbReference type="AlphaFoldDB" id="A0A5E4M2I2"/>
<evidence type="ECO:0000256" key="2">
    <source>
        <dbReference type="ARBA" id="ARBA00006375"/>
    </source>
</evidence>
<evidence type="ECO:0000256" key="4">
    <source>
        <dbReference type="ARBA" id="ARBA00022692"/>
    </source>
</evidence>
<dbReference type="GO" id="GO:0015218">
    <property type="term" value="F:pyrimidine nucleotide transmembrane transporter activity"/>
    <property type="evidence" value="ECO:0007669"/>
    <property type="project" value="InterPro"/>
</dbReference>
<gene>
    <name evidence="13" type="ORF">CINCED_3A014763</name>
</gene>
<keyword evidence="14" id="KW-1185">Reference proteome</keyword>
<dbReference type="InterPro" id="IPR023395">
    <property type="entry name" value="MCP_dom_sf"/>
</dbReference>
<evidence type="ECO:0000256" key="8">
    <source>
        <dbReference type="ARBA" id="ARBA00023128"/>
    </source>
</evidence>
<feature type="region of interest" description="Disordered" evidence="12">
    <location>
        <begin position="1"/>
        <end position="21"/>
    </location>
</feature>
<dbReference type="EMBL" id="CABPRJ010000031">
    <property type="protein sequence ID" value="VVC26371.1"/>
    <property type="molecule type" value="Genomic_DNA"/>
</dbReference>
<dbReference type="Gene3D" id="1.50.40.10">
    <property type="entry name" value="Mitochondrial carrier domain"/>
    <property type="match status" value="2"/>
</dbReference>
<evidence type="ECO:0000313" key="14">
    <source>
        <dbReference type="Proteomes" id="UP000325440"/>
    </source>
</evidence>
<evidence type="ECO:0000313" key="13">
    <source>
        <dbReference type="EMBL" id="VVC26371.1"/>
    </source>
</evidence>
<evidence type="ECO:0000256" key="6">
    <source>
        <dbReference type="ARBA" id="ARBA00022792"/>
    </source>
</evidence>
<evidence type="ECO:0000256" key="1">
    <source>
        <dbReference type="ARBA" id="ARBA00004448"/>
    </source>
</evidence>
<keyword evidence="4 10" id="KW-0812">Transmembrane</keyword>
<dbReference type="InterPro" id="IPR049562">
    <property type="entry name" value="SLC25A33/36-like"/>
</dbReference>
<comment type="similarity">
    <text evidence="2 11">Belongs to the mitochondrial carrier (TC 2.A.29) family.</text>
</comment>
<evidence type="ECO:0000256" key="12">
    <source>
        <dbReference type="SAM" id="MobiDB-lite"/>
    </source>
</evidence>
<keyword evidence="5" id="KW-0677">Repeat</keyword>
<feature type="repeat" description="Solcar" evidence="10">
    <location>
        <begin position="407"/>
        <end position="491"/>
    </location>
</feature>
<keyword evidence="3 11" id="KW-0813">Transport</keyword>
<dbReference type="Pfam" id="PF00153">
    <property type="entry name" value="Mito_carr"/>
    <property type="match status" value="4"/>
</dbReference>